<protein>
    <submittedName>
        <fullName evidence="1">Uncharacterized protein</fullName>
    </submittedName>
</protein>
<dbReference type="EMBL" id="NBNE01017551">
    <property type="protein sequence ID" value="OWY92681.1"/>
    <property type="molecule type" value="Genomic_DNA"/>
</dbReference>
<dbReference type="OrthoDB" id="129427at2759"/>
<reference evidence="2" key="1">
    <citation type="submission" date="2017-03" db="EMBL/GenBank/DDBJ databases">
        <title>Phytopthora megakarya and P. palmivora, two closely related causual agents of cacao black pod achieved similar genome size and gene model numbers by different mechanisms.</title>
        <authorList>
            <person name="Ali S."/>
            <person name="Shao J."/>
            <person name="Larry D.J."/>
            <person name="Kronmiller B."/>
            <person name="Shen D."/>
            <person name="Strem M.D."/>
            <person name="Melnick R.L."/>
            <person name="Guiltinan M.J."/>
            <person name="Tyler B.M."/>
            <person name="Meinhardt L.W."/>
            <person name="Bailey B.A."/>
        </authorList>
    </citation>
    <scope>NUCLEOTIDE SEQUENCE [LARGE SCALE GENOMIC DNA]</scope>
    <source>
        <strain evidence="2">zdho120</strain>
    </source>
</reference>
<dbReference type="Proteomes" id="UP000198211">
    <property type="component" value="Unassembled WGS sequence"/>
</dbReference>
<sequence>MRKKMKAPDDDEGEEHLGSGWSEEDLKFTYHRKELRDFVDQDPVMRILKLKRFADPKEPVTAPATLDNKLDTTMELIRLVREAGMIPGSFDADTLFDFRDLFQKLKILVGEVPQSPDPLPLTTADAADNLTVSAHYASAAEDGSTLLLSHRDGCL</sequence>
<organism evidence="1 2">
    <name type="scientific">Phytophthora megakarya</name>
    <dbReference type="NCBI Taxonomy" id="4795"/>
    <lineage>
        <taxon>Eukaryota</taxon>
        <taxon>Sar</taxon>
        <taxon>Stramenopiles</taxon>
        <taxon>Oomycota</taxon>
        <taxon>Peronosporomycetes</taxon>
        <taxon>Peronosporales</taxon>
        <taxon>Peronosporaceae</taxon>
        <taxon>Phytophthora</taxon>
    </lineage>
</organism>
<evidence type="ECO:0000313" key="1">
    <source>
        <dbReference type="EMBL" id="OWY92681.1"/>
    </source>
</evidence>
<name>A0A225UIA4_9STRA</name>
<accession>A0A225UIA4</accession>
<comment type="caution">
    <text evidence="1">The sequence shown here is derived from an EMBL/GenBank/DDBJ whole genome shotgun (WGS) entry which is preliminary data.</text>
</comment>
<proteinExistence type="predicted"/>
<keyword evidence="2" id="KW-1185">Reference proteome</keyword>
<dbReference type="AlphaFoldDB" id="A0A225UIA4"/>
<gene>
    <name evidence="1" type="ORF">PHMEG_00038215</name>
</gene>
<evidence type="ECO:0000313" key="2">
    <source>
        <dbReference type="Proteomes" id="UP000198211"/>
    </source>
</evidence>